<keyword evidence="4 6" id="KW-1133">Transmembrane helix</keyword>
<keyword evidence="2" id="KW-0813">Transport</keyword>
<dbReference type="Gene3D" id="1.20.1250.20">
    <property type="entry name" value="MFS general substrate transporter like domains"/>
    <property type="match status" value="2"/>
</dbReference>
<dbReference type="RefSeq" id="WP_190788765.1">
    <property type="nucleotide sequence ID" value="NZ_JACXLC010000001.1"/>
</dbReference>
<dbReference type="InterPro" id="IPR020846">
    <property type="entry name" value="MFS_dom"/>
</dbReference>
<dbReference type="Proteomes" id="UP000635384">
    <property type="component" value="Unassembled WGS sequence"/>
</dbReference>
<name>A0ABR8KYV1_9SPHN</name>
<reference evidence="8 9" key="1">
    <citation type="submission" date="2020-09" db="EMBL/GenBank/DDBJ databases">
        <authorList>
            <person name="Yoon J.-W."/>
        </authorList>
    </citation>
    <scope>NUCLEOTIDE SEQUENCE [LARGE SCALE GENOMIC DNA]</scope>
    <source>
        <strain evidence="8 9">KMU-140</strain>
    </source>
</reference>
<keyword evidence="3 6" id="KW-0812">Transmembrane</keyword>
<evidence type="ECO:0000313" key="8">
    <source>
        <dbReference type="EMBL" id="MBD2843402.1"/>
    </source>
</evidence>
<evidence type="ECO:0000256" key="3">
    <source>
        <dbReference type="ARBA" id="ARBA00022692"/>
    </source>
</evidence>
<evidence type="ECO:0000256" key="5">
    <source>
        <dbReference type="ARBA" id="ARBA00023136"/>
    </source>
</evidence>
<evidence type="ECO:0000256" key="6">
    <source>
        <dbReference type="SAM" id="Phobius"/>
    </source>
</evidence>
<feature type="domain" description="Major facilitator superfamily (MFS) profile" evidence="7">
    <location>
        <begin position="23"/>
        <end position="530"/>
    </location>
</feature>
<proteinExistence type="predicted"/>
<organism evidence="8 9">
    <name type="scientific">Erythrobacter rubeus</name>
    <dbReference type="NCBI Taxonomy" id="2760803"/>
    <lineage>
        <taxon>Bacteria</taxon>
        <taxon>Pseudomonadati</taxon>
        <taxon>Pseudomonadota</taxon>
        <taxon>Alphaproteobacteria</taxon>
        <taxon>Sphingomonadales</taxon>
        <taxon>Erythrobacteraceae</taxon>
        <taxon>Erythrobacter/Porphyrobacter group</taxon>
        <taxon>Erythrobacter</taxon>
    </lineage>
</organism>
<evidence type="ECO:0000259" key="7">
    <source>
        <dbReference type="PROSITE" id="PS50850"/>
    </source>
</evidence>
<evidence type="ECO:0000256" key="4">
    <source>
        <dbReference type="ARBA" id="ARBA00022989"/>
    </source>
</evidence>
<dbReference type="PROSITE" id="PS50850">
    <property type="entry name" value="MFS"/>
    <property type="match status" value="1"/>
</dbReference>
<feature type="transmembrane region" description="Helical" evidence="6">
    <location>
        <begin position="334"/>
        <end position="355"/>
    </location>
</feature>
<feature type="transmembrane region" description="Helical" evidence="6">
    <location>
        <begin position="468"/>
        <end position="489"/>
    </location>
</feature>
<dbReference type="PANTHER" id="PTHR23505">
    <property type="entry name" value="SPINSTER"/>
    <property type="match status" value="1"/>
</dbReference>
<comment type="caution">
    <text evidence="8">The sequence shown here is derived from an EMBL/GenBank/DDBJ whole genome shotgun (WGS) entry which is preliminary data.</text>
</comment>
<feature type="transmembrane region" description="Helical" evidence="6">
    <location>
        <begin position="305"/>
        <end position="322"/>
    </location>
</feature>
<dbReference type="InterPro" id="IPR011701">
    <property type="entry name" value="MFS"/>
</dbReference>
<protein>
    <submittedName>
        <fullName evidence="8">MFS transporter</fullName>
    </submittedName>
</protein>
<comment type="subcellular location">
    <subcellularLocation>
        <location evidence="1">Membrane</location>
        <topology evidence="1">Multi-pass membrane protein</topology>
    </subcellularLocation>
</comment>
<feature type="transmembrane region" description="Helical" evidence="6">
    <location>
        <begin position="57"/>
        <end position="76"/>
    </location>
</feature>
<feature type="transmembrane region" description="Helical" evidence="6">
    <location>
        <begin position="88"/>
        <end position="108"/>
    </location>
</feature>
<keyword evidence="9" id="KW-1185">Reference proteome</keyword>
<evidence type="ECO:0000313" key="9">
    <source>
        <dbReference type="Proteomes" id="UP000635384"/>
    </source>
</evidence>
<feature type="transmembrane region" description="Helical" evidence="6">
    <location>
        <begin position="255"/>
        <end position="275"/>
    </location>
</feature>
<feature type="transmembrane region" description="Helical" evidence="6">
    <location>
        <begin position="410"/>
        <end position="429"/>
    </location>
</feature>
<feature type="transmembrane region" description="Helical" evidence="6">
    <location>
        <begin position="149"/>
        <end position="170"/>
    </location>
</feature>
<feature type="transmembrane region" description="Helical" evidence="6">
    <location>
        <begin position="375"/>
        <end position="398"/>
    </location>
</feature>
<gene>
    <name evidence="8" type="ORF">IB285_14165</name>
</gene>
<dbReference type="SUPFAM" id="SSF103473">
    <property type="entry name" value="MFS general substrate transporter"/>
    <property type="match status" value="1"/>
</dbReference>
<sequence>MSDDTKDQAGQADQPVPAYSWYALSVLVLIYVLNFIDRQILSILANDIKADLGVDDAYLGFLYGTAFAIFYALFGIPLGKLADSWKRVRLMTIGLTLWSAMTAVSGFARDAATLTVARIGVGVGEATASPSAYSLISDWFPARLRATALAIYSSGLYIGGGVSLAIGGVIVDNWNRAFPQGDPYLGLAGWQAAFIAVGVPGLLLAIWVFTLREPVRGAIDGLPTPEDPHPFRGFMRELYTVIPPFTFVGAAARGASAFAINVAVFLGALVAAHLVTTVLQSGEGLIWGALGSVLGVELPAITDQWLLLAIGYYAVFCWASALRQRDYPTFALTWGSPAFLCTILGYGTVAFMAYSASYWGAPYAERVFDVSKAELGFWLGGGGAAGGFLGVILGGRMADFLFTRTPSGRIWVVLFGLLSPIPFAIVQYTTDIWPLFLALNVVVGALAASALGAAAASSQALVLPRMRGTATATFFLATTLVGLALGPYMAGYVSAQNDGDLSAGVLSTLWITPIGLVLLIGALRLVPQANATVVDRAKAAGEQT</sequence>
<evidence type="ECO:0000256" key="2">
    <source>
        <dbReference type="ARBA" id="ARBA00022448"/>
    </source>
</evidence>
<evidence type="ECO:0000256" key="1">
    <source>
        <dbReference type="ARBA" id="ARBA00004141"/>
    </source>
</evidence>
<feature type="transmembrane region" description="Helical" evidence="6">
    <location>
        <begin position="19"/>
        <end position="36"/>
    </location>
</feature>
<keyword evidence="5 6" id="KW-0472">Membrane</keyword>
<feature type="transmembrane region" description="Helical" evidence="6">
    <location>
        <begin position="435"/>
        <end position="456"/>
    </location>
</feature>
<dbReference type="EMBL" id="JACXLC010000001">
    <property type="protein sequence ID" value="MBD2843402.1"/>
    <property type="molecule type" value="Genomic_DNA"/>
</dbReference>
<dbReference type="PANTHER" id="PTHR23505:SF79">
    <property type="entry name" value="PROTEIN SPINSTER"/>
    <property type="match status" value="1"/>
</dbReference>
<accession>A0ABR8KYV1</accession>
<dbReference type="InterPro" id="IPR044770">
    <property type="entry name" value="MFS_spinster-like"/>
</dbReference>
<dbReference type="InterPro" id="IPR036259">
    <property type="entry name" value="MFS_trans_sf"/>
</dbReference>
<dbReference type="Pfam" id="PF07690">
    <property type="entry name" value="MFS_1"/>
    <property type="match status" value="1"/>
</dbReference>
<feature type="transmembrane region" description="Helical" evidence="6">
    <location>
        <begin position="190"/>
        <end position="209"/>
    </location>
</feature>
<feature type="transmembrane region" description="Helical" evidence="6">
    <location>
        <begin position="501"/>
        <end position="526"/>
    </location>
</feature>